<evidence type="ECO:0000256" key="1">
    <source>
        <dbReference type="ARBA" id="ARBA00023125"/>
    </source>
</evidence>
<dbReference type="InterPro" id="IPR010982">
    <property type="entry name" value="Lambda_DNA-bd_dom_sf"/>
</dbReference>
<dbReference type="SMART" id="SM00530">
    <property type="entry name" value="HTH_XRE"/>
    <property type="match status" value="1"/>
</dbReference>
<dbReference type="InterPro" id="IPR001387">
    <property type="entry name" value="Cro/C1-type_HTH"/>
</dbReference>
<dbReference type="Proteomes" id="UP001056500">
    <property type="component" value="Chromosome"/>
</dbReference>
<evidence type="ECO:0000259" key="2">
    <source>
        <dbReference type="PROSITE" id="PS50943"/>
    </source>
</evidence>
<keyword evidence="4" id="KW-1185">Reference proteome</keyword>
<sequence length="434" mass="50854">MEATVRTLRFTTIGDVIKRYREQSSLSISHLAKVTGVHKGVIAKIENGGTKRPELKTIMPIAKTLDIPTADIIEHYIEIDSRPEVLFELINEAIHLSNIPLVAKVALRFLQTPYKESHTLMERLYDFVGSLKEKSVQLPLYDVIIKYARERGMQRYLAKGLMQKFLIEMHDLNLLEESFRLGEEVLHYTDFLDQEERIHFYYQMAFQAHDLKKYEKCIELGKMGHAEDATVNETKERVAWAICNSYYRMDDIAGLEEHLKLYEELEYRFVTRRLKYYRAIILSKNGHYDEAIPLLKECLEEATKINRLHRVNILLETLLKKNDVNAIQQLLEQEEKNLATEFTTPYYFSEIGRYFKQKGTFLIGQGAFSDGIEAFLQAMRFFGRINARKDMMECSEHIYTFHYDQGKEIKLDLLGKLKVVYNNVNNGNIKEEYK</sequence>
<dbReference type="PROSITE" id="PS50943">
    <property type="entry name" value="HTH_CROC1"/>
    <property type="match status" value="1"/>
</dbReference>
<dbReference type="InterPro" id="IPR011990">
    <property type="entry name" value="TPR-like_helical_dom_sf"/>
</dbReference>
<dbReference type="InterPro" id="IPR050807">
    <property type="entry name" value="TransReg_Diox_bact_type"/>
</dbReference>
<dbReference type="PANTHER" id="PTHR46797">
    <property type="entry name" value="HTH-TYPE TRANSCRIPTIONAL REGULATOR"/>
    <property type="match status" value="1"/>
</dbReference>
<dbReference type="SUPFAM" id="SSF48452">
    <property type="entry name" value="TPR-like"/>
    <property type="match status" value="1"/>
</dbReference>
<dbReference type="Gene3D" id="1.25.40.10">
    <property type="entry name" value="Tetratricopeptide repeat domain"/>
    <property type="match status" value="1"/>
</dbReference>
<evidence type="ECO:0000313" key="4">
    <source>
        <dbReference type="Proteomes" id="UP001056500"/>
    </source>
</evidence>
<dbReference type="PANTHER" id="PTHR46797:SF1">
    <property type="entry name" value="METHYLPHOSPHONATE SYNTHASE"/>
    <property type="match status" value="1"/>
</dbReference>
<name>A0ABY4WEW5_9BACL</name>
<protein>
    <submittedName>
        <fullName evidence="3">Helix-turn-helix transcriptional regulator</fullName>
    </submittedName>
</protein>
<dbReference type="EMBL" id="CP098755">
    <property type="protein sequence ID" value="USG65698.1"/>
    <property type="molecule type" value="Genomic_DNA"/>
</dbReference>
<dbReference type="Pfam" id="PF01381">
    <property type="entry name" value="HTH_3"/>
    <property type="match status" value="1"/>
</dbReference>
<evidence type="ECO:0000313" key="3">
    <source>
        <dbReference type="EMBL" id="USG65698.1"/>
    </source>
</evidence>
<dbReference type="Gene3D" id="1.10.260.40">
    <property type="entry name" value="lambda repressor-like DNA-binding domains"/>
    <property type="match status" value="1"/>
</dbReference>
<keyword evidence="1" id="KW-0238">DNA-binding</keyword>
<proteinExistence type="predicted"/>
<accession>A0ABY4WEW5</accession>
<reference evidence="3" key="1">
    <citation type="submission" date="2022-06" db="EMBL/GenBank/DDBJ databases">
        <title>Genome sequencing of Brevibacillus sp. BB3-R1.</title>
        <authorList>
            <person name="Heo J."/>
            <person name="Lee D."/>
            <person name="Won M."/>
            <person name="Han B.-H."/>
            <person name="Hong S.-B."/>
            <person name="Kwon S.-W."/>
        </authorList>
    </citation>
    <scope>NUCLEOTIDE SEQUENCE</scope>
    <source>
        <strain evidence="3">BB3-R1</strain>
    </source>
</reference>
<dbReference type="RefSeq" id="WP_251872790.1">
    <property type="nucleotide sequence ID" value="NZ_CP098755.1"/>
</dbReference>
<dbReference type="CDD" id="cd00093">
    <property type="entry name" value="HTH_XRE"/>
    <property type="match status" value="1"/>
</dbReference>
<feature type="domain" description="HTH cro/C1-type" evidence="2">
    <location>
        <begin position="17"/>
        <end position="72"/>
    </location>
</feature>
<organism evidence="3 4">
    <name type="scientific">Brevibacillus ruminantium</name>
    <dbReference type="NCBI Taxonomy" id="2950604"/>
    <lineage>
        <taxon>Bacteria</taxon>
        <taxon>Bacillati</taxon>
        <taxon>Bacillota</taxon>
        <taxon>Bacilli</taxon>
        <taxon>Bacillales</taxon>
        <taxon>Paenibacillaceae</taxon>
        <taxon>Brevibacillus</taxon>
    </lineage>
</organism>
<dbReference type="SUPFAM" id="SSF47413">
    <property type="entry name" value="lambda repressor-like DNA-binding domains"/>
    <property type="match status" value="1"/>
</dbReference>
<gene>
    <name evidence="3" type="ORF">NDK47_26975</name>
</gene>